<organism evidence="2 3">
    <name type="scientific">Puccinia triticina</name>
    <dbReference type="NCBI Taxonomy" id="208348"/>
    <lineage>
        <taxon>Eukaryota</taxon>
        <taxon>Fungi</taxon>
        <taxon>Dikarya</taxon>
        <taxon>Basidiomycota</taxon>
        <taxon>Pucciniomycotina</taxon>
        <taxon>Pucciniomycetes</taxon>
        <taxon>Pucciniales</taxon>
        <taxon>Pucciniaceae</taxon>
        <taxon>Puccinia</taxon>
    </lineage>
</organism>
<dbReference type="EMBL" id="CP110423">
    <property type="protein sequence ID" value="WAQ83051.1"/>
    <property type="molecule type" value="Genomic_DNA"/>
</dbReference>
<proteinExistence type="predicted"/>
<name>A0ABY7CFY0_9BASI</name>
<reference evidence="2" key="1">
    <citation type="submission" date="2022-10" db="EMBL/GenBank/DDBJ databases">
        <title>Puccinia triticina Genome sequencing and assembly.</title>
        <authorList>
            <person name="Li C."/>
        </authorList>
    </citation>
    <scope>NUCLEOTIDE SEQUENCE</scope>
    <source>
        <strain evidence="2">Pt15</strain>
    </source>
</reference>
<evidence type="ECO:0000313" key="3">
    <source>
        <dbReference type="Proteomes" id="UP001164743"/>
    </source>
</evidence>
<keyword evidence="3" id="KW-1185">Reference proteome</keyword>
<protein>
    <submittedName>
        <fullName evidence="2">Uncharacterized protein</fullName>
    </submittedName>
</protein>
<accession>A0ABY7CFY0</accession>
<evidence type="ECO:0000313" key="2">
    <source>
        <dbReference type="EMBL" id="WAQ83051.1"/>
    </source>
</evidence>
<dbReference type="RefSeq" id="XP_053018606.1">
    <property type="nucleotide sequence ID" value="XM_053167384.1"/>
</dbReference>
<dbReference type="Proteomes" id="UP001164743">
    <property type="component" value="Chromosome 3A"/>
</dbReference>
<sequence length="109" mass="12043">MLTAVWPAPSAQRTQPAQLQLLTPGSASSVSSLASRCSPPFGQLRQLKELSLLITLFQPALSAQNLTPPDGNFRRTQHKKKSHTGLPYHNNQTQPARIVHQQQLLRLVT</sequence>
<evidence type="ECO:0000256" key="1">
    <source>
        <dbReference type="SAM" id="MobiDB-lite"/>
    </source>
</evidence>
<feature type="region of interest" description="Disordered" evidence="1">
    <location>
        <begin position="65"/>
        <end position="96"/>
    </location>
</feature>
<dbReference type="GeneID" id="77808279"/>
<gene>
    <name evidence="2" type="ORF">PtA15_3A417</name>
</gene>